<dbReference type="PANTHER" id="PTHR23117:SF13">
    <property type="entry name" value="GUANYLATE KINASE"/>
    <property type="match status" value="1"/>
</dbReference>
<dbReference type="GO" id="GO:0005524">
    <property type="term" value="F:ATP binding"/>
    <property type="evidence" value="ECO:0007669"/>
    <property type="project" value="UniProtKB-UniRule"/>
</dbReference>
<dbReference type="InterPro" id="IPR003593">
    <property type="entry name" value="AAA+_ATPase"/>
</dbReference>
<dbReference type="GO" id="GO:0004385">
    <property type="term" value="F:GMP kinase activity"/>
    <property type="evidence" value="ECO:0007669"/>
    <property type="project" value="UniProtKB-UniRule"/>
</dbReference>
<dbReference type="PANTHER" id="PTHR23117">
    <property type="entry name" value="GUANYLATE KINASE-RELATED"/>
    <property type="match status" value="1"/>
</dbReference>
<keyword evidence="5 9" id="KW-0547">Nucleotide-binding</keyword>
<dbReference type="InterPro" id="IPR027417">
    <property type="entry name" value="P-loop_NTPase"/>
</dbReference>
<accession>A0AAD0QK10</accession>
<dbReference type="KEGG" id="atp:ATR_1471"/>
<evidence type="ECO:0000313" key="11">
    <source>
        <dbReference type="EMBL" id="AXK49318.1"/>
    </source>
</evidence>
<evidence type="ECO:0000256" key="6">
    <source>
        <dbReference type="ARBA" id="ARBA00022777"/>
    </source>
</evidence>
<dbReference type="Gene3D" id="3.30.63.10">
    <property type="entry name" value="Guanylate Kinase phosphate binding domain"/>
    <property type="match status" value="1"/>
</dbReference>
<dbReference type="CDD" id="cd00071">
    <property type="entry name" value="GMPK"/>
    <property type="match status" value="1"/>
</dbReference>
<dbReference type="SUPFAM" id="SSF52540">
    <property type="entry name" value="P-loop containing nucleoside triphosphate hydrolases"/>
    <property type="match status" value="1"/>
</dbReference>
<dbReference type="InterPro" id="IPR020590">
    <property type="entry name" value="Guanylate_kinase_CS"/>
</dbReference>
<evidence type="ECO:0000256" key="1">
    <source>
        <dbReference type="ARBA" id="ARBA00005790"/>
    </source>
</evidence>
<dbReference type="Gene3D" id="3.40.50.300">
    <property type="entry name" value="P-loop containing nucleotide triphosphate hydrolases"/>
    <property type="match status" value="1"/>
</dbReference>
<sequence>MIKEIKGAILIISGPSGCGKSTLLKEIYKNIPNYYFSISTTTRDIRGEEEDGIDYHFVTIEEFEKNIEAGNFLEYARVHNNYYGTMLEPITKALNDGKLVVFDIDVQGHKILREKLGNLITSVFITTPTLKILEQRLVARDTDTKEIIEKRVESAKSEICEFLDYDYLIINDNIHKATKEILSIASIARAKTKLFDKNSIVKEWLNS</sequence>
<comment type="similarity">
    <text evidence="1 9">Belongs to the guanylate kinase family.</text>
</comment>
<organism evidence="11 12">
    <name type="scientific">Aliarcobacter trophiarum LMG 25534</name>
    <dbReference type="NCBI Taxonomy" id="1032241"/>
    <lineage>
        <taxon>Bacteria</taxon>
        <taxon>Pseudomonadati</taxon>
        <taxon>Campylobacterota</taxon>
        <taxon>Epsilonproteobacteria</taxon>
        <taxon>Campylobacterales</taxon>
        <taxon>Arcobacteraceae</taxon>
        <taxon>Aliarcobacter</taxon>
    </lineage>
</organism>
<protein>
    <recommendedName>
        <fullName evidence="3 9">Guanylate kinase</fullName>
        <ecNumber evidence="2 9">2.7.4.8</ecNumber>
    </recommendedName>
    <alternativeName>
        <fullName evidence="8 9">GMP kinase</fullName>
    </alternativeName>
</protein>
<dbReference type="EMBL" id="CP031367">
    <property type="protein sequence ID" value="AXK49318.1"/>
    <property type="molecule type" value="Genomic_DNA"/>
</dbReference>
<comment type="catalytic activity">
    <reaction evidence="9">
        <text>GMP + ATP = GDP + ADP</text>
        <dbReference type="Rhea" id="RHEA:20780"/>
        <dbReference type="ChEBI" id="CHEBI:30616"/>
        <dbReference type="ChEBI" id="CHEBI:58115"/>
        <dbReference type="ChEBI" id="CHEBI:58189"/>
        <dbReference type="ChEBI" id="CHEBI:456216"/>
        <dbReference type="EC" id="2.7.4.8"/>
    </reaction>
</comment>
<dbReference type="InterPro" id="IPR017665">
    <property type="entry name" value="Guanylate_kinase"/>
</dbReference>
<dbReference type="PROSITE" id="PS50052">
    <property type="entry name" value="GUANYLATE_KINASE_2"/>
    <property type="match status" value="1"/>
</dbReference>
<evidence type="ECO:0000256" key="9">
    <source>
        <dbReference type="HAMAP-Rule" id="MF_00328"/>
    </source>
</evidence>
<keyword evidence="6 9" id="KW-0418">Kinase</keyword>
<gene>
    <name evidence="9 11" type="primary">gmk</name>
    <name evidence="11" type="ORF">ATR_1471</name>
</gene>
<dbReference type="NCBIfam" id="TIGR03263">
    <property type="entry name" value="guanyl_kin"/>
    <property type="match status" value="1"/>
</dbReference>
<evidence type="ECO:0000256" key="5">
    <source>
        <dbReference type="ARBA" id="ARBA00022741"/>
    </source>
</evidence>
<dbReference type="RefSeq" id="WP_179948451.1">
    <property type="nucleotide sequence ID" value="NZ_CP031367.1"/>
</dbReference>
<evidence type="ECO:0000259" key="10">
    <source>
        <dbReference type="PROSITE" id="PS50052"/>
    </source>
</evidence>
<dbReference type="FunFam" id="3.30.63.10:FF:000002">
    <property type="entry name" value="Guanylate kinase 1"/>
    <property type="match status" value="1"/>
</dbReference>
<dbReference type="Pfam" id="PF00625">
    <property type="entry name" value="Guanylate_kin"/>
    <property type="match status" value="1"/>
</dbReference>
<dbReference type="InterPro" id="IPR008145">
    <property type="entry name" value="GK/Ca_channel_bsu"/>
</dbReference>
<evidence type="ECO:0000256" key="7">
    <source>
        <dbReference type="ARBA" id="ARBA00022840"/>
    </source>
</evidence>
<feature type="domain" description="Guanylate kinase-like" evidence="10">
    <location>
        <begin position="7"/>
        <end position="186"/>
    </location>
</feature>
<comment type="subcellular location">
    <subcellularLocation>
        <location evidence="9">Cytoplasm</location>
    </subcellularLocation>
</comment>
<evidence type="ECO:0000313" key="12">
    <source>
        <dbReference type="Proteomes" id="UP000254504"/>
    </source>
</evidence>
<dbReference type="Proteomes" id="UP000254504">
    <property type="component" value="Chromosome"/>
</dbReference>
<evidence type="ECO:0000256" key="8">
    <source>
        <dbReference type="ARBA" id="ARBA00030128"/>
    </source>
</evidence>
<keyword evidence="7 9" id="KW-0067">ATP-binding</keyword>
<dbReference type="HAMAP" id="MF_00328">
    <property type="entry name" value="Guanylate_kinase"/>
    <property type="match status" value="1"/>
</dbReference>
<dbReference type="InterPro" id="IPR008144">
    <property type="entry name" value="Guanylate_kin-like_dom"/>
</dbReference>
<dbReference type="AlphaFoldDB" id="A0AAD0QK10"/>
<dbReference type="SMART" id="SM00072">
    <property type="entry name" value="GuKc"/>
    <property type="match status" value="1"/>
</dbReference>
<dbReference type="GO" id="GO:0005829">
    <property type="term" value="C:cytosol"/>
    <property type="evidence" value="ECO:0007669"/>
    <property type="project" value="TreeGrafter"/>
</dbReference>
<name>A0AAD0QK10_9BACT</name>
<evidence type="ECO:0000256" key="2">
    <source>
        <dbReference type="ARBA" id="ARBA00012961"/>
    </source>
</evidence>
<feature type="binding site" evidence="9">
    <location>
        <begin position="14"/>
        <end position="21"/>
    </location>
    <ligand>
        <name>ATP</name>
        <dbReference type="ChEBI" id="CHEBI:30616"/>
    </ligand>
</feature>
<evidence type="ECO:0000256" key="3">
    <source>
        <dbReference type="ARBA" id="ARBA00016296"/>
    </source>
</evidence>
<dbReference type="SMART" id="SM00382">
    <property type="entry name" value="AAA"/>
    <property type="match status" value="1"/>
</dbReference>
<keyword evidence="9" id="KW-0963">Cytoplasm</keyword>
<reference evidence="11 12" key="1">
    <citation type="submission" date="2018-07" db="EMBL/GenBank/DDBJ databases">
        <title>Complete genome of the Arcobacter trophiarum type strain LMG 25534.</title>
        <authorList>
            <person name="Miller W.G."/>
            <person name="Yee E."/>
        </authorList>
    </citation>
    <scope>NUCLEOTIDE SEQUENCE [LARGE SCALE GENOMIC DNA]</scope>
    <source>
        <strain evidence="11 12">LMG 25534</strain>
    </source>
</reference>
<comment type="function">
    <text evidence="9">Essential for recycling GMP and indirectly, cGMP.</text>
</comment>
<dbReference type="PROSITE" id="PS00856">
    <property type="entry name" value="GUANYLATE_KINASE_1"/>
    <property type="match status" value="1"/>
</dbReference>
<proteinExistence type="inferred from homology"/>
<evidence type="ECO:0000256" key="4">
    <source>
        <dbReference type="ARBA" id="ARBA00022679"/>
    </source>
</evidence>
<keyword evidence="4 9" id="KW-0808">Transferase</keyword>
<dbReference type="EC" id="2.7.4.8" evidence="2 9"/>